<gene>
    <name evidence="1" type="ORF">Pr1d_51600</name>
</gene>
<dbReference type="OrthoDB" id="7860049at2"/>
<dbReference type="Proteomes" id="UP000323917">
    <property type="component" value="Chromosome"/>
</dbReference>
<organism evidence="1 2">
    <name type="scientific">Bythopirellula goksoeyrii</name>
    <dbReference type="NCBI Taxonomy" id="1400387"/>
    <lineage>
        <taxon>Bacteria</taxon>
        <taxon>Pseudomonadati</taxon>
        <taxon>Planctomycetota</taxon>
        <taxon>Planctomycetia</taxon>
        <taxon>Pirellulales</taxon>
        <taxon>Lacipirellulaceae</taxon>
        <taxon>Bythopirellula</taxon>
    </lineage>
</organism>
<dbReference type="AlphaFoldDB" id="A0A5B9QV58"/>
<dbReference type="InterPro" id="IPR011989">
    <property type="entry name" value="ARM-like"/>
</dbReference>
<dbReference type="InterPro" id="IPR016024">
    <property type="entry name" value="ARM-type_fold"/>
</dbReference>
<protein>
    <recommendedName>
        <fullName evidence="3">HEAT repeat protein</fullName>
    </recommendedName>
</protein>
<evidence type="ECO:0000313" key="1">
    <source>
        <dbReference type="EMBL" id="QEG37813.1"/>
    </source>
</evidence>
<dbReference type="RefSeq" id="WP_148075991.1">
    <property type="nucleotide sequence ID" value="NZ_CP042913.1"/>
</dbReference>
<reference evidence="1 2" key="1">
    <citation type="submission" date="2019-08" db="EMBL/GenBank/DDBJ databases">
        <title>Deep-cultivation of Planctomycetes and their phenomic and genomic characterization uncovers novel biology.</title>
        <authorList>
            <person name="Wiegand S."/>
            <person name="Jogler M."/>
            <person name="Boedeker C."/>
            <person name="Pinto D."/>
            <person name="Vollmers J."/>
            <person name="Rivas-Marin E."/>
            <person name="Kohn T."/>
            <person name="Peeters S.H."/>
            <person name="Heuer A."/>
            <person name="Rast P."/>
            <person name="Oberbeckmann S."/>
            <person name="Bunk B."/>
            <person name="Jeske O."/>
            <person name="Meyerdierks A."/>
            <person name="Storesund J.E."/>
            <person name="Kallscheuer N."/>
            <person name="Luecker S."/>
            <person name="Lage O.M."/>
            <person name="Pohl T."/>
            <person name="Merkel B.J."/>
            <person name="Hornburger P."/>
            <person name="Mueller R.-W."/>
            <person name="Bruemmer F."/>
            <person name="Labrenz M."/>
            <person name="Spormann A.M."/>
            <person name="Op den Camp H."/>
            <person name="Overmann J."/>
            <person name="Amann R."/>
            <person name="Jetten M.S.M."/>
            <person name="Mascher T."/>
            <person name="Medema M.H."/>
            <person name="Devos D.P."/>
            <person name="Kaster A.-K."/>
            <person name="Ovreas L."/>
            <person name="Rohde M."/>
            <person name="Galperin M.Y."/>
            <person name="Jogler C."/>
        </authorList>
    </citation>
    <scope>NUCLEOTIDE SEQUENCE [LARGE SCALE GENOMIC DNA]</scope>
    <source>
        <strain evidence="1 2">Pr1d</strain>
    </source>
</reference>
<evidence type="ECO:0000313" key="2">
    <source>
        <dbReference type="Proteomes" id="UP000323917"/>
    </source>
</evidence>
<keyword evidence="2" id="KW-1185">Reference proteome</keyword>
<evidence type="ECO:0008006" key="3">
    <source>
        <dbReference type="Google" id="ProtNLM"/>
    </source>
</evidence>
<dbReference type="Gene3D" id="1.25.10.10">
    <property type="entry name" value="Leucine-rich Repeat Variant"/>
    <property type="match status" value="1"/>
</dbReference>
<accession>A0A5B9QV58</accession>
<proteinExistence type="predicted"/>
<dbReference type="EMBL" id="CP042913">
    <property type="protein sequence ID" value="QEG37813.1"/>
    <property type="molecule type" value="Genomic_DNA"/>
</dbReference>
<dbReference type="SUPFAM" id="SSF48371">
    <property type="entry name" value="ARM repeat"/>
    <property type="match status" value="1"/>
</dbReference>
<dbReference type="KEGG" id="bgok:Pr1d_51600"/>
<sequence>MEILDALRDFDGKHTKPLEELAFRGEWDTQAIGTLLVCVESDESNVQSAATWVLKCLQERGVSFNASQHNQLLNLLHKVAPWEAKLHLLQMLPQLRVTSQQAEPLFQTIAGFLDSEDNKFVRAWSYNGLIVLATQHRKLRKKVASLIAEGQQEEAASVKARIRKALKDVNWME</sequence>
<name>A0A5B9QV58_9BACT</name>